<keyword evidence="2" id="KW-1133">Transmembrane helix</keyword>
<dbReference type="EMBL" id="FQWF01000005">
    <property type="protein sequence ID" value="SHG40489.1"/>
    <property type="molecule type" value="Genomic_DNA"/>
</dbReference>
<reference evidence="5" key="1">
    <citation type="submission" date="2016-11" db="EMBL/GenBank/DDBJ databases">
        <authorList>
            <person name="Varghese N."/>
            <person name="Submissions S."/>
        </authorList>
    </citation>
    <scope>NUCLEOTIDE SEQUENCE [LARGE SCALE GENOMIC DNA]</scope>
    <source>
        <strain evidence="5">DSM 17659</strain>
    </source>
</reference>
<dbReference type="InterPro" id="IPR025640">
    <property type="entry name" value="GYF_2"/>
</dbReference>
<sequence length="245" mass="28499">MNSYFIHNGTESSGPFTLLELKAKEIVKTTPVWCEGMQDWKYAADVAELQSLLGVVPPPIKILQPVFNEEIKVLEELEHEESKSKIIGIDKTLFFILCALLFLVIGTFVFTFFQDSRSAELEQKNSVTEKDNLQFKLQEKRIEEQKSLLIEQEKLEIERELREKKLILNNNLIGIQENLFVKVSALDQTKDKLAKAQDFQFLRTDAEREAEINNIQNEIKNLNNEIIQLKTEMDHIYLELEKIKL</sequence>
<evidence type="ECO:0000313" key="5">
    <source>
        <dbReference type="Proteomes" id="UP000184020"/>
    </source>
</evidence>
<keyword evidence="1" id="KW-0175">Coiled coil</keyword>
<dbReference type="Pfam" id="PF14237">
    <property type="entry name" value="GYF_2"/>
    <property type="match status" value="1"/>
</dbReference>
<accession>A0A1M5JJQ0</accession>
<dbReference type="Proteomes" id="UP000184020">
    <property type="component" value="Unassembled WGS sequence"/>
</dbReference>
<organism evidence="4 5">
    <name type="scientific">Flavobacterium micromati</name>
    <dbReference type="NCBI Taxonomy" id="229205"/>
    <lineage>
        <taxon>Bacteria</taxon>
        <taxon>Pseudomonadati</taxon>
        <taxon>Bacteroidota</taxon>
        <taxon>Flavobacteriia</taxon>
        <taxon>Flavobacteriales</taxon>
        <taxon>Flavobacteriaceae</taxon>
        <taxon>Flavobacterium</taxon>
    </lineage>
</organism>
<name>A0A1M5JJQ0_9FLAO</name>
<dbReference type="RefSeq" id="WP_073018680.1">
    <property type="nucleotide sequence ID" value="NZ_FQWF01000005.1"/>
</dbReference>
<keyword evidence="2" id="KW-0812">Transmembrane</keyword>
<dbReference type="AlphaFoldDB" id="A0A1M5JJQ0"/>
<keyword evidence="2" id="KW-0472">Membrane</keyword>
<proteinExistence type="predicted"/>
<protein>
    <recommendedName>
        <fullName evidence="3">GYF domain-containing protein</fullName>
    </recommendedName>
</protein>
<gene>
    <name evidence="4" type="ORF">SAMN05444372_105214</name>
</gene>
<keyword evidence="5" id="KW-1185">Reference proteome</keyword>
<evidence type="ECO:0000259" key="3">
    <source>
        <dbReference type="Pfam" id="PF14237"/>
    </source>
</evidence>
<feature type="transmembrane region" description="Helical" evidence="2">
    <location>
        <begin position="93"/>
        <end position="113"/>
    </location>
</feature>
<evidence type="ECO:0000256" key="2">
    <source>
        <dbReference type="SAM" id="Phobius"/>
    </source>
</evidence>
<evidence type="ECO:0000256" key="1">
    <source>
        <dbReference type="SAM" id="Coils"/>
    </source>
</evidence>
<evidence type="ECO:0000313" key="4">
    <source>
        <dbReference type="EMBL" id="SHG40489.1"/>
    </source>
</evidence>
<dbReference type="OrthoDB" id="9764015at2"/>
<feature type="coiled-coil region" evidence="1">
    <location>
        <begin position="205"/>
        <end position="239"/>
    </location>
</feature>
<feature type="domain" description="GYF" evidence="3">
    <location>
        <begin position="4"/>
        <end position="49"/>
    </location>
</feature>